<sequence>SHIVTTNNTNRFPSKKRSKSPVGPTLEAEEEKWAHDIKADSASTADLESYMSTKITISVEENIMKKELWGLFQDDFQNFDGNHIRKSNTSDSTV</sequence>
<feature type="compositionally biased region" description="Polar residues" evidence="1">
    <location>
        <begin position="1"/>
        <end position="12"/>
    </location>
</feature>
<dbReference type="EMBL" id="MCBR01016578">
    <property type="protein sequence ID" value="RKF60456.1"/>
    <property type="molecule type" value="Genomic_DNA"/>
</dbReference>
<evidence type="ECO:0000256" key="1">
    <source>
        <dbReference type="SAM" id="MobiDB-lite"/>
    </source>
</evidence>
<accession>A0A420HSQ4</accession>
<dbReference type="AlphaFoldDB" id="A0A420HSQ4"/>
<feature type="region of interest" description="Disordered" evidence="1">
    <location>
        <begin position="1"/>
        <end position="34"/>
    </location>
</feature>
<evidence type="ECO:0000313" key="3">
    <source>
        <dbReference type="Proteomes" id="UP000285405"/>
    </source>
</evidence>
<gene>
    <name evidence="2" type="ORF">GcC1_165013</name>
</gene>
<organism evidence="2 3">
    <name type="scientific">Golovinomyces cichoracearum</name>
    <dbReference type="NCBI Taxonomy" id="62708"/>
    <lineage>
        <taxon>Eukaryota</taxon>
        <taxon>Fungi</taxon>
        <taxon>Dikarya</taxon>
        <taxon>Ascomycota</taxon>
        <taxon>Pezizomycotina</taxon>
        <taxon>Leotiomycetes</taxon>
        <taxon>Erysiphales</taxon>
        <taxon>Erysiphaceae</taxon>
        <taxon>Golovinomyces</taxon>
    </lineage>
</organism>
<reference evidence="2 3" key="1">
    <citation type="journal article" date="2018" name="BMC Genomics">
        <title>Comparative genome analyses reveal sequence features reflecting distinct modes of host-adaptation between dicot and monocot powdery mildew.</title>
        <authorList>
            <person name="Wu Y."/>
            <person name="Ma X."/>
            <person name="Pan Z."/>
            <person name="Kale S.D."/>
            <person name="Song Y."/>
            <person name="King H."/>
            <person name="Zhang Q."/>
            <person name="Presley C."/>
            <person name="Deng X."/>
            <person name="Wei C.I."/>
            <person name="Xiao S."/>
        </authorList>
    </citation>
    <scope>NUCLEOTIDE SEQUENCE [LARGE SCALE GENOMIC DNA]</scope>
    <source>
        <strain evidence="2">UCSC1</strain>
    </source>
</reference>
<proteinExistence type="predicted"/>
<feature type="non-terminal residue" evidence="2">
    <location>
        <position position="1"/>
    </location>
</feature>
<name>A0A420HSQ4_9PEZI</name>
<dbReference type="Proteomes" id="UP000285405">
    <property type="component" value="Unassembled WGS sequence"/>
</dbReference>
<evidence type="ECO:0000313" key="2">
    <source>
        <dbReference type="EMBL" id="RKF60456.1"/>
    </source>
</evidence>
<protein>
    <submittedName>
        <fullName evidence="2">Uncharacterized protein</fullName>
    </submittedName>
</protein>
<comment type="caution">
    <text evidence="2">The sequence shown here is derived from an EMBL/GenBank/DDBJ whole genome shotgun (WGS) entry which is preliminary data.</text>
</comment>